<dbReference type="EMBL" id="UYRU01064528">
    <property type="protein sequence ID" value="VDN16061.1"/>
    <property type="molecule type" value="Genomic_DNA"/>
</dbReference>
<organism evidence="1 2">
    <name type="scientific">Dibothriocephalus latus</name>
    <name type="common">Fish tapeworm</name>
    <name type="synonym">Diphyllobothrium latum</name>
    <dbReference type="NCBI Taxonomy" id="60516"/>
    <lineage>
        <taxon>Eukaryota</taxon>
        <taxon>Metazoa</taxon>
        <taxon>Spiralia</taxon>
        <taxon>Lophotrochozoa</taxon>
        <taxon>Platyhelminthes</taxon>
        <taxon>Cestoda</taxon>
        <taxon>Eucestoda</taxon>
        <taxon>Diphyllobothriidea</taxon>
        <taxon>Diphyllobothriidae</taxon>
        <taxon>Dibothriocephalus</taxon>
    </lineage>
</organism>
<dbReference type="AlphaFoldDB" id="A0A3P7MDV1"/>
<dbReference type="OrthoDB" id="5989551at2759"/>
<dbReference type="Proteomes" id="UP000281553">
    <property type="component" value="Unassembled WGS sequence"/>
</dbReference>
<sequence>MRAVRSASRQKFSRIEAKVRILVAVLAPLRQAKKGVIWHRKLNKLQPPDTGSSNLVQNLSSKQLTERRLRVLQHEACLNSTDTDPADFIAAVEAMVVRMETTNNEKQSIRQRATSLLTTHRRAQWVSKNEAKAVQELRTDDNSILLPANKGRSTVVINREDYNEKAKALFDDGEFYGPGQSSEE</sequence>
<evidence type="ECO:0000313" key="2">
    <source>
        <dbReference type="Proteomes" id="UP000281553"/>
    </source>
</evidence>
<keyword evidence="2" id="KW-1185">Reference proteome</keyword>
<gene>
    <name evidence="1" type="ORF">DILT_LOCUS11892</name>
</gene>
<proteinExistence type="predicted"/>
<evidence type="ECO:0000313" key="1">
    <source>
        <dbReference type="EMBL" id="VDN16061.1"/>
    </source>
</evidence>
<protein>
    <submittedName>
        <fullName evidence="1">Uncharacterized protein</fullName>
    </submittedName>
</protein>
<reference evidence="1 2" key="1">
    <citation type="submission" date="2018-11" db="EMBL/GenBank/DDBJ databases">
        <authorList>
            <consortium name="Pathogen Informatics"/>
        </authorList>
    </citation>
    <scope>NUCLEOTIDE SEQUENCE [LARGE SCALE GENOMIC DNA]</scope>
</reference>
<accession>A0A3P7MDV1</accession>
<name>A0A3P7MDV1_DIBLA</name>